<keyword evidence="5" id="KW-0133">Cell shape</keyword>
<name>A0A235BP60_UNCW3</name>
<sequence>MRQFLAALFLYLLFLIQAGLAPFGPDLILLALFVFALHENKLLITILAFLAGLCLDLTAPQTIGINILIYSGLAYGIASLHSIIYRGHWYLTGLVLVGLAIKYSAYALVGAGIPGLMPLIISSVITIVLAVPADLFISRLFYHQWKTN</sequence>
<keyword evidence="6 8" id="KW-1133">Transmembrane helix</keyword>
<dbReference type="Pfam" id="PF04093">
    <property type="entry name" value="MreD"/>
    <property type="match status" value="1"/>
</dbReference>
<keyword evidence="4 8" id="KW-0812">Transmembrane</keyword>
<keyword evidence="3" id="KW-1003">Cell membrane</keyword>
<comment type="subcellular location">
    <subcellularLocation>
        <location evidence="1">Cell membrane</location>
        <topology evidence="1">Multi-pass membrane protein</topology>
    </subcellularLocation>
</comment>
<feature type="transmembrane region" description="Helical" evidence="8">
    <location>
        <begin position="116"/>
        <end position="142"/>
    </location>
</feature>
<reference evidence="9 10" key="1">
    <citation type="submission" date="2017-07" db="EMBL/GenBank/DDBJ databases">
        <title>Recovery of genomes from metagenomes via a dereplication, aggregation, and scoring strategy.</title>
        <authorList>
            <person name="Sieber C.M."/>
            <person name="Probst A.J."/>
            <person name="Sharrar A."/>
            <person name="Thomas B.C."/>
            <person name="Hess M."/>
            <person name="Tringe S.G."/>
            <person name="Banfield J.F."/>
        </authorList>
    </citation>
    <scope>NUCLEOTIDE SEQUENCE [LARGE SCALE GENOMIC DNA]</scope>
    <source>
        <strain evidence="9">JGI_Cruoil_03_51_56</strain>
    </source>
</reference>
<dbReference type="GO" id="GO:0005886">
    <property type="term" value="C:plasma membrane"/>
    <property type="evidence" value="ECO:0007669"/>
    <property type="project" value="UniProtKB-SubCell"/>
</dbReference>
<feature type="transmembrane region" description="Helical" evidence="8">
    <location>
        <begin position="67"/>
        <end position="84"/>
    </location>
</feature>
<evidence type="ECO:0000256" key="3">
    <source>
        <dbReference type="ARBA" id="ARBA00022475"/>
    </source>
</evidence>
<comment type="caution">
    <text evidence="9">The sequence shown here is derived from an EMBL/GenBank/DDBJ whole genome shotgun (WGS) entry which is preliminary data.</text>
</comment>
<accession>A0A235BP60</accession>
<evidence type="ECO:0000256" key="6">
    <source>
        <dbReference type="ARBA" id="ARBA00022989"/>
    </source>
</evidence>
<keyword evidence="7 8" id="KW-0472">Membrane</keyword>
<feature type="transmembrane region" description="Helical" evidence="8">
    <location>
        <begin position="28"/>
        <end position="55"/>
    </location>
</feature>
<evidence type="ECO:0000313" key="10">
    <source>
        <dbReference type="Proteomes" id="UP000215559"/>
    </source>
</evidence>
<gene>
    <name evidence="9" type="ORF">CH330_09495</name>
</gene>
<proteinExistence type="inferred from homology"/>
<evidence type="ECO:0000256" key="1">
    <source>
        <dbReference type="ARBA" id="ARBA00004651"/>
    </source>
</evidence>
<dbReference type="InterPro" id="IPR007227">
    <property type="entry name" value="Cell_shape_determining_MreD"/>
</dbReference>
<organism evidence="9 10">
    <name type="scientific">candidate division WOR-3 bacterium JGI_Cruoil_03_51_56</name>
    <dbReference type="NCBI Taxonomy" id="1973747"/>
    <lineage>
        <taxon>Bacteria</taxon>
        <taxon>Bacteria division WOR-3</taxon>
    </lineage>
</organism>
<dbReference type="GO" id="GO:0008360">
    <property type="term" value="P:regulation of cell shape"/>
    <property type="evidence" value="ECO:0007669"/>
    <property type="project" value="UniProtKB-KW"/>
</dbReference>
<protein>
    <submittedName>
        <fullName evidence="9">Uncharacterized protein</fullName>
    </submittedName>
</protein>
<dbReference type="AlphaFoldDB" id="A0A235BP60"/>
<evidence type="ECO:0000313" key="9">
    <source>
        <dbReference type="EMBL" id="OYD14031.1"/>
    </source>
</evidence>
<evidence type="ECO:0000256" key="7">
    <source>
        <dbReference type="ARBA" id="ARBA00023136"/>
    </source>
</evidence>
<evidence type="ECO:0000256" key="8">
    <source>
        <dbReference type="SAM" id="Phobius"/>
    </source>
</evidence>
<feature type="transmembrane region" description="Helical" evidence="8">
    <location>
        <begin position="90"/>
        <end position="109"/>
    </location>
</feature>
<evidence type="ECO:0000256" key="2">
    <source>
        <dbReference type="ARBA" id="ARBA00007776"/>
    </source>
</evidence>
<dbReference type="EMBL" id="NOZP01000183">
    <property type="protein sequence ID" value="OYD14031.1"/>
    <property type="molecule type" value="Genomic_DNA"/>
</dbReference>
<evidence type="ECO:0000256" key="5">
    <source>
        <dbReference type="ARBA" id="ARBA00022960"/>
    </source>
</evidence>
<dbReference type="Proteomes" id="UP000215559">
    <property type="component" value="Unassembled WGS sequence"/>
</dbReference>
<comment type="similarity">
    <text evidence="2">Belongs to the MreD family.</text>
</comment>
<evidence type="ECO:0000256" key="4">
    <source>
        <dbReference type="ARBA" id="ARBA00022692"/>
    </source>
</evidence>